<keyword evidence="1" id="KW-0732">Signal</keyword>
<gene>
    <name evidence="2" type="ORF">Pla22_48750</name>
</gene>
<dbReference type="Proteomes" id="UP000316598">
    <property type="component" value="Unassembled WGS sequence"/>
</dbReference>
<accession>A0A5C5WGK9</accession>
<dbReference type="RefSeq" id="WP_146517210.1">
    <property type="nucleotide sequence ID" value="NZ_SJPI01000003.1"/>
</dbReference>
<name>A0A5C5WGK9_9BACT</name>
<dbReference type="AlphaFoldDB" id="A0A5C5WGK9"/>
<sequence precursor="true">MKLRSTKSAGLIILALITLGLSNTAASASHGTPLECAADEYRDAMLRFEREVNQAREFGRAYERLADDLEDASGRLRSASRNLKHPERLLRAWAEVQFLHPRVEQTFFSLPPTRTLSILAVHWDRVACAYESLAVELQCVNHPHRYAAGRFDTPLVPRTFDYQTRYGSPSITQGLSRDRSTLMMRHLGNAKIGATLQRRLD</sequence>
<feature type="chain" id="PRO_5023074474" evidence="1">
    <location>
        <begin position="29"/>
        <end position="201"/>
    </location>
</feature>
<evidence type="ECO:0000313" key="2">
    <source>
        <dbReference type="EMBL" id="TWT49677.1"/>
    </source>
</evidence>
<dbReference type="EMBL" id="SJPI01000003">
    <property type="protein sequence ID" value="TWT49677.1"/>
    <property type="molecule type" value="Genomic_DNA"/>
</dbReference>
<proteinExistence type="predicted"/>
<organism evidence="2 3">
    <name type="scientific">Rubripirellula amarantea</name>
    <dbReference type="NCBI Taxonomy" id="2527999"/>
    <lineage>
        <taxon>Bacteria</taxon>
        <taxon>Pseudomonadati</taxon>
        <taxon>Planctomycetota</taxon>
        <taxon>Planctomycetia</taxon>
        <taxon>Pirellulales</taxon>
        <taxon>Pirellulaceae</taxon>
        <taxon>Rubripirellula</taxon>
    </lineage>
</organism>
<evidence type="ECO:0000256" key="1">
    <source>
        <dbReference type="SAM" id="SignalP"/>
    </source>
</evidence>
<reference evidence="2 3" key="1">
    <citation type="submission" date="2019-02" db="EMBL/GenBank/DDBJ databases">
        <title>Deep-cultivation of Planctomycetes and their phenomic and genomic characterization uncovers novel biology.</title>
        <authorList>
            <person name="Wiegand S."/>
            <person name="Jogler M."/>
            <person name="Boedeker C."/>
            <person name="Pinto D."/>
            <person name="Vollmers J."/>
            <person name="Rivas-Marin E."/>
            <person name="Kohn T."/>
            <person name="Peeters S.H."/>
            <person name="Heuer A."/>
            <person name="Rast P."/>
            <person name="Oberbeckmann S."/>
            <person name="Bunk B."/>
            <person name="Jeske O."/>
            <person name="Meyerdierks A."/>
            <person name="Storesund J.E."/>
            <person name="Kallscheuer N."/>
            <person name="Luecker S."/>
            <person name="Lage O.M."/>
            <person name="Pohl T."/>
            <person name="Merkel B.J."/>
            <person name="Hornburger P."/>
            <person name="Mueller R.-W."/>
            <person name="Bruemmer F."/>
            <person name="Labrenz M."/>
            <person name="Spormann A.M."/>
            <person name="Op Den Camp H."/>
            <person name="Overmann J."/>
            <person name="Amann R."/>
            <person name="Jetten M.S.M."/>
            <person name="Mascher T."/>
            <person name="Medema M.H."/>
            <person name="Devos D.P."/>
            <person name="Kaster A.-K."/>
            <person name="Ovreas L."/>
            <person name="Rohde M."/>
            <person name="Galperin M.Y."/>
            <person name="Jogler C."/>
        </authorList>
    </citation>
    <scope>NUCLEOTIDE SEQUENCE [LARGE SCALE GENOMIC DNA]</scope>
    <source>
        <strain evidence="2 3">Pla22</strain>
    </source>
</reference>
<comment type="caution">
    <text evidence="2">The sequence shown here is derived from an EMBL/GenBank/DDBJ whole genome shotgun (WGS) entry which is preliminary data.</text>
</comment>
<feature type="signal peptide" evidence="1">
    <location>
        <begin position="1"/>
        <end position="28"/>
    </location>
</feature>
<protein>
    <submittedName>
        <fullName evidence="2">Uncharacterized protein</fullName>
    </submittedName>
</protein>
<evidence type="ECO:0000313" key="3">
    <source>
        <dbReference type="Proteomes" id="UP000316598"/>
    </source>
</evidence>
<dbReference type="OrthoDB" id="292392at2"/>
<keyword evidence="3" id="KW-1185">Reference proteome</keyword>